<evidence type="ECO:0000256" key="4">
    <source>
        <dbReference type="ARBA" id="ARBA00022840"/>
    </source>
</evidence>
<dbReference type="GO" id="GO:0016887">
    <property type="term" value="F:ATP hydrolysis activity"/>
    <property type="evidence" value="ECO:0007669"/>
    <property type="project" value="InterPro"/>
</dbReference>
<comment type="caution">
    <text evidence="6">The sequence shown here is derived from an EMBL/GenBank/DDBJ whole genome shotgun (WGS) entry which is preliminary data.</text>
</comment>
<dbReference type="PROSITE" id="PS00211">
    <property type="entry name" value="ABC_TRANSPORTER_1"/>
    <property type="match status" value="1"/>
</dbReference>
<dbReference type="Gene3D" id="3.40.50.300">
    <property type="entry name" value="P-loop containing nucleotide triphosphate hydrolases"/>
    <property type="match status" value="1"/>
</dbReference>
<keyword evidence="2" id="KW-0813">Transport</keyword>
<keyword evidence="3" id="KW-0547">Nucleotide-binding</keyword>
<reference evidence="6 7" key="1">
    <citation type="submission" date="2020-08" db="EMBL/GenBank/DDBJ databases">
        <title>Genomic Encyclopedia of Type Strains, Phase IV (KMG-IV): sequencing the most valuable type-strain genomes for metagenomic binning, comparative biology and taxonomic classification.</title>
        <authorList>
            <person name="Goeker M."/>
        </authorList>
    </citation>
    <scope>NUCLEOTIDE SEQUENCE [LARGE SCALE GENOMIC DNA]</scope>
    <source>
        <strain evidence="6 7">DSM 103725</strain>
    </source>
</reference>
<proteinExistence type="inferred from homology"/>
<gene>
    <name evidence="6" type="ORF">HNQ40_000343</name>
</gene>
<evidence type="ECO:0000256" key="3">
    <source>
        <dbReference type="ARBA" id="ARBA00022741"/>
    </source>
</evidence>
<evidence type="ECO:0000256" key="2">
    <source>
        <dbReference type="ARBA" id="ARBA00022448"/>
    </source>
</evidence>
<accession>A0A7X0LJ69</accession>
<dbReference type="Proteomes" id="UP000541810">
    <property type="component" value="Unassembled WGS sequence"/>
</dbReference>
<keyword evidence="4 6" id="KW-0067">ATP-binding</keyword>
<organism evidence="6 7">
    <name type="scientific">Algisphaera agarilytica</name>
    <dbReference type="NCBI Taxonomy" id="1385975"/>
    <lineage>
        <taxon>Bacteria</taxon>
        <taxon>Pseudomonadati</taxon>
        <taxon>Planctomycetota</taxon>
        <taxon>Phycisphaerae</taxon>
        <taxon>Phycisphaerales</taxon>
        <taxon>Phycisphaeraceae</taxon>
        <taxon>Algisphaera</taxon>
    </lineage>
</organism>
<dbReference type="AlphaFoldDB" id="A0A7X0LJ69"/>
<dbReference type="InterPro" id="IPR017871">
    <property type="entry name" value="ABC_transporter-like_CS"/>
</dbReference>
<evidence type="ECO:0000259" key="5">
    <source>
        <dbReference type="PROSITE" id="PS50893"/>
    </source>
</evidence>
<dbReference type="InterPro" id="IPR003593">
    <property type="entry name" value="AAA+_ATPase"/>
</dbReference>
<feature type="domain" description="ABC transporter" evidence="5">
    <location>
        <begin position="2"/>
        <end position="230"/>
    </location>
</feature>
<evidence type="ECO:0000313" key="7">
    <source>
        <dbReference type="Proteomes" id="UP000541810"/>
    </source>
</evidence>
<dbReference type="GO" id="GO:0005524">
    <property type="term" value="F:ATP binding"/>
    <property type="evidence" value="ECO:0007669"/>
    <property type="project" value="UniProtKB-KW"/>
</dbReference>
<dbReference type="InterPro" id="IPR003439">
    <property type="entry name" value="ABC_transporter-like_ATP-bd"/>
</dbReference>
<dbReference type="PANTHER" id="PTHR43335:SF4">
    <property type="entry name" value="ABC TRANSPORTER, ATP-BINDING PROTEIN"/>
    <property type="match status" value="1"/>
</dbReference>
<keyword evidence="7" id="KW-1185">Reference proteome</keyword>
<dbReference type="PANTHER" id="PTHR43335">
    <property type="entry name" value="ABC TRANSPORTER, ATP-BINDING PROTEIN"/>
    <property type="match status" value="1"/>
</dbReference>
<dbReference type="EMBL" id="JACHGY010000001">
    <property type="protein sequence ID" value="MBB6428537.1"/>
    <property type="molecule type" value="Genomic_DNA"/>
</dbReference>
<evidence type="ECO:0000313" key="6">
    <source>
        <dbReference type="EMBL" id="MBB6428537.1"/>
    </source>
</evidence>
<name>A0A7X0LJ69_9BACT</name>
<dbReference type="RefSeq" id="WP_184675768.1">
    <property type="nucleotide sequence ID" value="NZ_JACHGY010000001.1"/>
</dbReference>
<evidence type="ECO:0000256" key="1">
    <source>
        <dbReference type="ARBA" id="ARBA00005417"/>
    </source>
</evidence>
<dbReference type="Pfam" id="PF00005">
    <property type="entry name" value="ABC_tran"/>
    <property type="match status" value="1"/>
</dbReference>
<sequence>MIEVDAVSKAFAGRPAVQDLSLTVRRGEVYGLLGHNGAGKSTTLGMMLGQVFPDAGRVVLNGADVLRRRRAALSGVGAIFESPCFYDYLTGRRNLRIFAHYSKRVAESRLDEVVEQVGLAGRIDDPVGTYSHGMRQRLALGQALLHRPEMLILDEPTDGLDPQGIAEFRGTIRRLNQDQGMTILFSSHLLSEVEQVCDRVAVLHQGRRVFEGEWDAVNTGAAELDLEVDRRDEALVRLREAGLIHETHDPSRPNRVVLSKAADPAAVNRCLVESGFAVHRLDPVRPTLEAFYMRTVGVSSEGIGPQQDQRVAQEGGAPC</sequence>
<dbReference type="SUPFAM" id="SSF52540">
    <property type="entry name" value="P-loop containing nucleoside triphosphate hydrolases"/>
    <property type="match status" value="1"/>
</dbReference>
<dbReference type="PROSITE" id="PS50893">
    <property type="entry name" value="ABC_TRANSPORTER_2"/>
    <property type="match status" value="1"/>
</dbReference>
<dbReference type="InterPro" id="IPR027417">
    <property type="entry name" value="P-loop_NTPase"/>
</dbReference>
<protein>
    <submittedName>
        <fullName evidence="6">ABC-2 type transport system ATP-binding protein</fullName>
    </submittedName>
</protein>
<dbReference type="SMART" id="SM00382">
    <property type="entry name" value="AAA"/>
    <property type="match status" value="1"/>
</dbReference>
<comment type="similarity">
    <text evidence="1">Belongs to the ABC transporter superfamily.</text>
</comment>